<dbReference type="CDD" id="cd16936">
    <property type="entry name" value="HATPase_RsbW-like"/>
    <property type="match status" value="1"/>
</dbReference>
<keyword evidence="1" id="KW-0723">Serine/threonine-protein kinase</keyword>
<feature type="region of interest" description="Disordered" evidence="2">
    <location>
        <begin position="109"/>
        <end position="128"/>
    </location>
</feature>
<dbReference type="PANTHER" id="PTHR35526:SF3">
    <property type="entry name" value="ANTI-SIGMA-F FACTOR RSBW"/>
    <property type="match status" value="1"/>
</dbReference>
<evidence type="ECO:0000256" key="1">
    <source>
        <dbReference type="ARBA" id="ARBA00022527"/>
    </source>
</evidence>
<dbReference type="Proteomes" id="UP000029833">
    <property type="component" value="Unassembled WGS sequence"/>
</dbReference>
<protein>
    <submittedName>
        <fullName evidence="4">Histidine kinase</fullName>
    </submittedName>
</protein>
<dbReference type="GO" id="GO:0004674">
    <property type="term" value="F:protein serine/threonine kinase activity"/>
    <property type="evidence" value="ECO:0007669"/>
    <property type="project" value="UniProtKB-KW"/>
</dbReference>
<dbReference type="SUPFAM" id="SSF55874">
    <property type="entry name" value="ATPase domain of HSP90 chaperone/DNA topoisomerase II/histidine kinase"/>
    <property type="match status" value="1"/>
</dbReference>
<dbReference type="PANTHER" id="PTHR35526">
    <property type="entry name" value="ANTI-SIGMA-F FACTOR RSBW-RELATED"/>
    <property type="match status" value="1"/>
</dbReference>
<dbReference type="Gene3D" id="3.30.565.10">
    <property type="entry name" value="Histidine kinase-like ATPase, C-terminal domain"/>
    <property type="match status" value="1"/>
</dbReference>
<dbReference type="AlphaFoldDB" id="A0A0A0B553"/>
<dbReference type="InterPro" id="IPR050267">
    <property type="entry name" value="Anti-sigma-factor_SerPK"/>
</dbReference>
<keyword evidence="4" id="KW-0808">Transferase</keyword>
<feature type="domain" description="Histidine kinase/HSP90-like ATPase" evidence="3">
    <location>
        <begin position="43"/>
        <end position="155"/>
    </location>
</feature>
<sequence length="159" mass="17220">MTTHSLDEHVLLHDVPSGRAQWTHEQIGPAGLLVVAKELRMPAHRGAVWVARHWTSDRAEDWGISSEIQAVLALLTSELVGNAIVHALGGEIEVRMSLALTGLTVAVSDSSQDSPQIRDPDPQTPGGLGLPLVDMMSASWGHHPRPARPGKTVWFRLVV</sequence>
<dbReference type="STRING" id="1408250.Q760_16300"/>
<proteinExistence type="predicted"/>
<evidence type="ECO:0000313" key="4">
    <source>
        <dbReference type="EMBL" id="KGM01950.1"/>
    </source>
</evidence>
<dbReference type="InterPro" id="IPR036890">
    <property type="entry name" value="HATPase_C_sf"/>
</dbReference>
<evidence type="ECO:0000259" key="3">
    <source>
        <dbReference type="Pfam" id="PF13581"/>
    </source>
</evidence>
<dbReference type="EMBL" id="AXNT01000074">
    <property type="protein sequence ID" value="KGM01950.1"/>
    <property type="molecule type" value="Genomic_DNA"/>
</dbReference>
<dbReference type="Pfam" id="PF13581">
    <property type="entry name" value="HATPase_c_2"/>
    <property type="match status" value="1"/>
</dbReference>
<keyword evidence="5" id="KW-1185">Reference proteome</keyword>
<evidence type="ECO:0000313" key="5">
    <source>
        <dbReference type="Proteomes" id="UP000029833"/>
    </source>
</evidence>
<dbReference type="OrthoDB" id="4251531at2"/>
<comment type="caution">
    <text evidence="4">The sequence shown here is derived from an EMBL/GenBank/DDBJ whole genome shotgun (WGS) entry which is preliminary data.</text>
</comment>
<keyword evidence="4" id="KW-0418">Kinase</keyword>
<dbReference type="RefSeq" id="WP_084142719.1">
    <property type="nucleotide sequence ID" value="NZ_AXNT01000074.1"/>
</dbReference>
<organism evidence="4 5">
    <name type="scientific">Cellulomonas cellasea DSM 20118</name>
    <dbReference type="NCBI Taxonomy" id="1408250"/>
    <lineage>
        <taxon>Bacteria</taxon>
        <taxon>Bacillati</taxon>
        <taxon>Actinomycetota</taxon>
        <taxon>Actinomycetes</taxon>
        <taxon>Micrococcales</taxon>
        <taxon>Cellulomonadaceae</taxon>
        <taxon>Cellulomonas</taxon>
    </lineage>
</organism>
<dbReference type="InterPro" id="IPR003594">
    <property type="entry name" value="HATPase_dom"/>
</dbReference>
<gene>
    <name evidence="4" type="ORF">Q760_16300</name>
</gene>
<evidence type="ECO:0000256" key="2">
    <source>
        <dbReference type="SAM" id="MobiDB-lite"/>
    </source>
</evidence>
<name>A0A0A0B553_9CELL</name>
<accession>A0A0A0B553</accession>
<reference evidence="4 5" key="1">
    <citation type="submission" date="2013-10" db="EMBL/GenBank/DDBJ databases">
        <authorList>
            <person name="Wang G."/>
            <person name="Zhuang W."/>
        </authorList>
    </citation>
    <scope>NUCLEOTIDE SEQUENCE [LARGE SCALE GENOMIC DNA]</scope>
    <source>
        <strain evidence="4 5">DSM 20118</strain>
    </source>
</reference>